<reference evidence="1" key="1">
    <citation type="submission" date="2018-01" db="EMBL/GenBank/DDBJ databases">
        <authorList>
            <person name="Mao J.F."/>
        </authorList>
    </citation>
    <scope>NUCLEOTIDE SEQUENCE</scope>
    <source>
        <strain evidence="1">Huo1</strain>
        <tissue evidence="1">Leaf</tissue>
    </source>
</reference>
<dbReference type="AlphaFoldDB" id="A0A8X8X395"/>
<accession>A0A8X8X395</accession>
<name>A0A8X8X395_SALSN</name>
<dbReference type="Proteomes" id="UP000298416">
    <property type="component" value="Unassembled WGS sequence"/>
</dbReference>
<evidence type="ECO:0000313" key="2">
    <source>
        <dbReference type="Proteomes" id="UP000298416"/>
    </source>
</evidence>
<reference evidence="1" key="2">
    <citation type="submission" date="2020-08" db="EMBL/GenBank/DDBJ databases">
        <title>Plant Genome Project.</title>
        <authorList>
            <person name="Zhang R.-G."/>
        </authorList>
    </citation>
    <scope>NUCLEOTIDE SEQUENCE</scope>
    <source>
        <strain evidence="1">Huo1</strain>
        <tissue evidence="1">Leaf</tissue>
    </source>
</reference>
<proteinExistence type="predicted"/>
<dbReference type="Gene3D" id="3.80.10.10">
    <property type="entry name" value="Ribonuclease Inhibitor"/>
    <property type="match status" value="1"/>
</dbReference>
<dbReference type="SUPFAM" id="SSF52047">
    <property type="entry name" value="RNI-like"/>
    <property type="match status" value="1"/>
</dbReference>
<dbReference type="InterPro" id="IPR032675">
    <property type="entry name" value="LRR_dom_sf"/>
</dbReference>
<protein>
    <submittedName>
        <fullName evidence="1">Uncharacterized protein</fullName>
    </submittedName>
</protein>
<evidence type="ECO:0000313" key="1">
    <source>
        <dbReference type="EMBL" id="KAG6406920.1"/>
    </source>
</evidence>
<keyword evidence="2" id="KW-1185">Reference proteome</keyword>
<dbReference type="EMBL" id="PNBA02000012">
    <property type="protein sequence ID" value="KAG6406920.1"/>
    <property type="molecule type" value="Genomic_DNA"/>
</dbReference>
<organism evidence="1">
    <name type="scientific">Salvia splendens</name>
    <name type="common">Scarlet sage</name>
    <dbReference type="NCBI Taxonomy" id="180675"/>
    <lineage>
        <taxon>Eukaryota</taxon>
        <taxon>Viridiplantae</taxon>
        <taxon>Streptophyta</taxon>
        <taxon>Embryophyta</taxon>
        <taxon>Tracheophyta</taxon>
        <taxon>Spermatophyta</taxon>
        <taxon>Magnoliopsida</taxon>
        <taxon>eudicotyledons</taxon>
        <taxon>Gunneridae</taxon>
        <taxon>Pentapetalae</taxon>
        <taxon>asterids</taxon>
        <taxon>lamiids</taxon>
        <taxon>Lamiales</taxon>
        <taxon>Lamiaceae</taxon>
        <taxon>Nepetoideae</taxon>
        <taxon>Mentheae</taxon>
        <taxon>Salviinae</taxon>
        <taxon>Salvia</taxon>
        <taxon>Salvia subgen. Calosphace</taxon>
        <taxon>core Calosphace</taxon>
    </lineage>
</organism>
<comment type="caution">
    <text evidence="1">The sequence shown here is derived from an EMBL/GenBank/DDBJ whole genome shotgun (WGS) entry which is preliminary data.</text>
</comment>
<gene>
    <name evidence="1" type="ORF">SASPL_134537</name>
</gene>
<sequence length="136" mass="15454">MDGTDSIHCNKRTKKECGSGFRIDRIIQNFFLPKQISTKHSHQMGAVEILDLNFNCMKVSGEDISYFLKNCPLLRELNMTALSLTSDLHVSDDLEILRISGCTIRNSVIYISAPHLYETEPPTVQECSKTCWKSKI</sequence>